<keyword evidence="1" id="KW-0732">Signal</keyword>
<reference evidence="2 3" key="1">
    <citation type="submission" date="2018-11" db="EMBL/GenBank/DDBJ databases">
        <title>Genome squencing of methanotrophic bacteria isolated from alkaline groundwater in Korea.</title>
        <authorList>
            <person name="Nguyen L.N."/>
        </authorList>
    </citation>
    <scope>NUCLEOTIDE SEQUENCE [LARGE SCALE GENOMIC DNA]</scope>
    <source>
        <strain evidence="2 3">GW6</strain>
    </source>
</reference>
<protein>
    <submittedName>
        <fullName evidence="2">Uncharacterized protein</fullName>
    </submittedName>
</protein>
<dbReference type="EMBL" id="CP034086">
    <property type="protein sequence ID" value="AZG76000.1"/>
    <property type="molecule type" value="Genomic_DNA"/>
</dbReference>
<dbReference type="KEGG" id="mros:EHO51_04215"/>
<dbReference type="Proteomes" id="UP000273982">
    <property type="component" value="Chromosome"/>
</dbReference>
<sequence length="275" mass="29852">MATIVAGSLVAFVSPAAADCLIDWPTHFLCSLDTKGEASVSCATPTLRSHKFSPGAHIYFFQGQCALSNGAASNIPYTVDGMWSGQDVQEIAKFGKYGTVKTHAHCGGVDPWLNSVTCSADVIKSGEDFSYNLEDTIQDSWGVPPYPRTANALSVQQKQQLLAEAKAQPLIVQAYAPIIVSPDDGAGIIVNQPFDIKVQSDPNYGLGWQFIYYQDPNNPKLELVKPLWTKPVGGAHQVAAFKLSKKGLWLYRTQSLSLPPSDWSSNGNFRKISVQ</sequence>
<gene>
    <name evidence="2" type="ORF">EHO51_04215</name>
</gene>
<feature type="chain" id="PRO_5018075931" evidence="1">
    <location>
        <begin position="19"/>
        <end position="275"/>
    </location>
</feature>
<organism evidence="2 3">
    <name type="scientific">Methylocystis rosea</name>
    <dbReference type="NCBI Taxonomy" id="173366"/>
    <lineage>
        <taxon>Bacteria</taxon>
        <taxon>Pseudomonadati</taxon>
        <taxon>Pseudomonadota</taxon>
        <taxon>Alphaproteobacteria</taxon>
        <taxon>Hyphomicrobiales</taxon>
        <taxon>Methylocystaceae</taxon>
        <taxon>Methylocystis</taxon>
    </lineage>
</organism>
<evidence type="ECO:0000313" key="2">
    <source>
        <dbReference type="EMBL" id="AZG76000.1"/>
    </source>
</evidence>
<accession>A0A3G8M4N9</accession>
<dbReference type="AlphaFoldDB" id="A0A3G8M4N9"/>
<evidence type="ECO:0000256" key="1">
    <source>
        <dbReference type="SAM" id="SignalP"/>
    </source>
</evidence>
<proteinExistence type="predicted"/>
<dbReference type="RefSeq" id="WP_124737840.1">
    <property type="nucleotide sequence ID" value="NZ_CP034086.1"/>
</dbReference>
<name>A0A3G8M4N9_9HYPH</name>
<feature type="signal peptide" evidence="1">
    <location>
        <begin position="1"/>
        <end position="18"/>
    </location>
</feature>
<evidence type="ECO:0000313" key="3">
    <source>
        <dbReference type="Proteomes" id="UP000273982"/>
    </source>
</evidence>